<evidence type="ECO:0000256" key="2">
    <source>
        <dbReference type="ARBA" id="ARBA00022643"/>
    </source>
</evidence>
<evidence type="ECO:0000256" key="3">
    <source>
        <dbReference type="ARBA" id="ARBA00022857"/>
    </source>
</evidence>
<dbReference type="NCBIfam" id="TIGR03612">
    <property type="entry name" value="RutA"/>
    <property type="match status" value="1"/>
</dbReference>
<sequence length="354" mass="38335">MELGVFIPIANNGWLISKASPQYQPSFALNRDVTLLAEHYGFEFVLSMVKLRGFGGQTEFWDHALESFTLMAGLAAVTQRIRLYASTAVLTLPPAIVARMASTIDSIAPGRFGINIVSGWAEAEYAQMGLWPGKEHYERRYEYSAEYVTVMKDLWATGTSNHKGRYFRMEDCKLSPRPAAMPSIVSAGQSDVGMAFAAEYADYNFCLGEGVNTPAKCSATIARLMQAVAGTGRKVGAYALFMVIADETDAAAQGKWESYKAGKDLDALKWLGDQAAADDKADAGGTAQSISNPVSAVNFNMGTIVGSYASVAAMLDQLESIDGLAGVMLTFDDFIAGLRNFGERIQPLMASRRR</sequence>
<protein>
    <recommendedName>
        <fullName evidence="6">Pyrimidine monooxygenase RutA</fullName>
        <ecNumber evidence="6">1.14.99.46</ecNumber>
    </recommendedName>
</protein>
<comment type="catalytic activity">
    <reaction evidence="6">
        <text>thymine + FMNH2 + NADH + O2 = (Z)-2-methylureidoacrylate + FMN + NAD(+) + H2O + H(+)</text>
        <dbReference type="Rhea" id="RHEA:31599"/>
        <dbReference type="ChEBI" id="CHEBI:15377"/>
        <dbReference type="ChEBI" id="CHEBI:15378"/>
        <dbReference type="ChEBI" id="CHEBI:15379"/>
        <dbReference type="ChEBI" id="CHEBI:17821"/>
        <dbReference type="ChEBI" id="CHEBI:57540"/>
        <dbReference type="ChEBI" id="CHEBI:57618"/>
        <dbReference type="ChEBI" id="CHEBI:57945"/>
        <dbReference type="ChEBI" id="CHEBI:58210"/>
        <dbReference type="ChEBI" id="CHEBI:143783"/>
        <dbReference type="EC" id="1.14.99.46"/>
    </reaction>
</comment>
<evidence type="ECO:0000256" key="5">
    <source>
        <dbReference type="ARBA" id="ARBA00023033"/>
    </source>
</evidence>
<dbReference type="GO" id="GO:0046306">
    <property type="term" value="P:alkanesulfonate catabolic process"/>
    <property type="evidence" value="ECO:0007669"/>
    <property type="project" value="TreeGrafter"/>
</dbReference>
<dbReference type="GO" id="GO:0008726">
    <property type="term" value="F:alkanesulfonate monooxygenase activity"/>
    <property type="evidence" value="ECO:0007669"/>
    <property type="project" value="TreeGrafter"/>
</dbReference>
<feature type="binding site" evidence="6">
    <location>
        <begin position="140"/>
        <end position="141"/>
    </location>
    <ligand>
        <name>FMN</name>
        <dbReference type="ChEBI" id="CHEBI:58210"/>
    </ligand>
</feature>
<keyword evidence="1 6" id="KW-0285">Flavoprotein</keyword>
<dbReference type="EMBL" id="NHRY01000064">
    <property type="protein sequence ID" value="PPQ35975.1"/>
    <property type="molecule type" value="Genomic_DNA"/>
</dbReference>
<comment type="function">
    <text evidence="6">Catalyzes the pyrimidine ring opening between N-3 and C-4 by an unusual flavin hydroperoxide-catalyzed mechanism, adding oxygen atoms in the process to yield ureidoacrylate peracid, that immediately reacts with FMN forming ureidoacrylate and FMN-N(5)-oxide. The FMN-N(5)-oxide reacts spontaneously with NADH to produce FMN. Requires the flavin reductase RutF to regenerate FMN in vivo.</text>
</comment>
<dbReference type="InterPro" id="IPR019914">
    <property type="entry name" value="Pyrimidine_monooxygenase_RutA"/>
</dbReference>
<gene>
    <name evidence="6" type="primary">rutA</name>
    <name evidence="8" type="ORF">CCS01_06190</name>
</gene>
<feature type="binding site" evidence="6">
    <location>
        <position position="190"/>
    </location>
    <ligand>
        <name>FMN</name>
        <dbReference type="ChEBI" id="CHEBI:58210"/>
    </ligand>
</feature>
<evidence type="ECO:0000259" key="7">
    <source>
        <dbReference type="Pfam" id="PF00296"/>
    </source>
</evidence>
<keyword evidence="3 6" id="KW-0521">NADP</keyword>
<comment type="catalytic activity">
    <reaction evidence="6">
        <text>uracil + FMNH2 + NADH + O2 = (Z)-3-ureidoacrylate + FMN + NAD(+) + H2O + H(+)</text>
        <dbReference type="Rhea" id="RHEA:31587"/>
        <dbReference type="ChEBI" id="CHEBI:15377"/>
        <dbReference type="ChEBI" id="CHEBI:15378"/>
        <dbReference type="ChEBI" id="CHEBI:15379"/>
        <dbReference type="ChEBI" id="CHEBI:17568"/>
        <dbReference type="ChEBI" id="CHEBI:57540"/>
        <dbReference type="ChEBI" id="CHEBI:57618"/>
        <dbReference type="ChEBI" id="CHEBI:57945"/>
        <dbReference type="ChEBI" id="CHEBI:58210"/>
        <dbReference type="ChEBI" id="CHEBI:59891"/>
        <dbReference type="EC" id="1.14.99.46"/>
    </reaction>
</comment>
<comment type="caution">
    <text evidence="8">The sequence shown here is derived from an EMBL/GenBank/DDBJ whole genome shotgun (WGS) entry which is preliminary data.</text>
</comment>
<keyword evidence="9" id="KW-1185">Reference proteome</keyword>
<keyword evidence="5 6" id="KW-0503">Monooxygenase</keyword>
<dbReference type="OrthoDB" id="9814695at2"/>
<evidence type="ECO:0000256" key="4">
    <source>
        <dbReference type="ARBA" id="ARBA00023002"/>
    </source>
</evidence>
<comment type="similarity">
    <text evidence="6">Belongs to the NtaA/SnaA/DszA monooxygenase family. RutA subfamily.</text>
</comment>
<accession>A0A2S6NL91</accession>
<name>A0A2S6NL91_RHOGL</name>
<dbReference type="PANTHER" id="PTHR42847:SF4">
    <property type="entry name" value="ALKANESULFONATE MONOOXYGENASE-RELATED"/>
    <property type="match status" value="1"/>
</dbReference>
<comment type="caution">
    <text evidence="6">Lacks conserved residue(s) required for the propagation of feature annotation.</text>
</comment>
<organism evidence="8 9">
    <name type="scientific">Rhodopila globiformis</name>
    <name type="common">Rhodopseudomonas globiformis</name>
    <dbReference type="NCBI Taxonomy" id="1071"/>
    <lineage>
        <taxon>Bacteria</taxon>
        <taxon>Pseudomonadati</taxon>
        <taxon>Pseudomonadota</taxon>
        <taxon>Alphaproteobacteria</taxon>
        <taxon>Acetobacterales</taxon>
        <taxon>Acetobacteraceae</taxon>
        <taxon>Rhodopila</taxon>
    </lineage>
</organism>
<keyword evidence="4 6" id="KW-0560">Oxidoreductase</keyword>
<feature type="domain" description="Luciferase-like" evidence="7">
    <location>
        <begin position="1"/>
        <end position="320"/>
    </location>
</feature>
<dbReference type="Pfam" id="PF00296">
    <property type="entry name" value="Bac_luciferase"/>
    <property type="match status" value="1"/>
</dbReference>
<dbReference type="GO" id="GO:0052614">
    <property type="term" value="F:uracil oxygenase activity"/>
    <property type="evidence" value="ECO:0007669"/>
    <property type="project" value="UniProtKB-EC"/>
</dbReference>
<dbReference type="InterPro" id="IPR011251">
    <property type="entry name" value="Luciferase-like_dom"/>
</dbReference>
<keyword evidence="2 6" id="KW-0288">FMN</keyword>
<feature type="binding site" evidence="6">
    <location>
        <position position="115"/>
    </location>
    <ligand>
        <name>FMN</name>
        <dbReference type="ChEBI" id="CHEBI:58210"/>
    </ligand>
</feature>
<dbReference type="Gene3D" id="3.20.20.30">
    <property type="entry name" value="Luciferase-like domain"/>
    <property type="match status" value="1"/>
</dbReference>
<dbReference type="SUPFAM" id="SSF51679">
    <property type="entry name" value="Bacterial luciferase-like"/>
    <property type="match status" value="1"/>
</dbReference>
<dbReference type="AlphaFoldDB" id="A0A2S6NL91"/>
<dbReference type="GO" id="GO:0006212">
    <property type="term" value="P:uracil catabolic process"/>
    <property type="evidence" value="ECO:0007669"/>
    <property type="project" value="UniProtKB-UniRule"/>
</dbReference>
<reference evidence="8 9" key="1">
    <citation type="journal article" date="2018" name="Arch. Microbiol.">
        <title>New insights into the metabolic potential of the phototrophic purple bacterium Rhodopila globiformis DSM 161(T) from its draft genome sequence and evidence for a vanadium-dependent nitrogenase.</title>
        <authorList>
            <person name="Imhoff J.F."/>
            <person name="Rahn T."/>
            <person name="Kunzel S."/>
            <person name="Neulinger S.C."/>
        </authorList>
    </citation>
    <scope>NUCLEOTIDE SEQUENCE [LARGE SCALE GENOMIC DNA]</scope>
    <source>
        <strain evidence="8 9">DSM 161</strain>
    </source>
</reference>
<dbReference type="InterPro" id="IPR050172">
    <property type="entry name" value="SsuD_RutA_monooxygenase"/>
</dbReference>
<evidence type="ECO:0000256" key="1">
    <source>
        <dbReference type="ARBA" id="ARBA00022630"/>
    </source>
</evidence>
<dbReference type="RefSeq" id="WP_104517976.1">
    <property type="nucleotide sequence ID" value="NZ_NHRY01000064.1"/>
</dbReference>
<dbReference type="GO" id="GO:0019740">
    <property type="term" value="P:nitrogen utilization"/>
    <property type="evidence" value="ECO:0007669"/>
    <property type="project" value="UniProtKB-UniRule"/>
</dbReference>
<dbReference type="HAMAP" id="MF_01699">
    <property type="entry name" value="RutA"/>
    <property type="match status" value="1"/>
</dbReference>
<dbReference type="EC" id="1.14.99.46" evidence="6"/>
<dbReference type="InterPro" id="IPR036661">
    <property type="entry name" value="Luciferase-like_sf"/>
</dbReference>
<evidence type="ECO:0000313" key="9">
    <source>
        <dbReference type="Proteomes" id="UP000239724"/>
    </source>
</evidence>
<dbReference type="Proteomes" id="UP000239724">
    <property type="component" value="Unassembled WGS sequence"/>
</dbReference>
<proteinExistence type="inferred from homology"/>
<feature type="binding site" evidence="6">
    <location>
        <position position="124"/>
    </location>
    <ligand>
        <name>FMN</name>
        <dbReference type="ChEBI" id="CHEBI:58210"/>
    </ligand>
</feature>
<dbReference type="PANTHER" id="PTHR42847">
    <property type="entry name" value="ALKANESULFONATE MONOOXYGENASE"/>
    <property type="match status" value="1"/>
</dbReference>
<evidence type="ECO:0000313" key="8">
    <source>
        <dbReference type="EMBL" id="PPQ35975.1"/>
    </source>
</evidence>
<dbReference type="CDD" id="cd01094">
    <property type="entry name" value="Alkanesulfonate_monoxygenase"/>
    <property type="match status" value="1"/>
</dbReference>
<evidence type="ECO:0000256" key="6">
    <source>
        <dbReference type="HAMAP-Rule" id="MF_01699"/>
    </source>
</evidence>